<sequence>MLLYSETNDFLENCFIPPPNPSVLDDVLGKLHNKRVLIARSTRSARTTSALPRRQTFNSRQDGSQARGQPFPLVLRGFAHRASEGRLTRSLSSVDKLWAKLETLVTDIRQCMEKAGLQVNGLRLALVPDVGSVGEGDIDDIASDDSVEGGERTGEGSNSASSLGLTVPVLLRLNEEDTAHNKGKLVQAMGEGMKNDISRNFIYGISIEDDRVSLWYSARNTTVKATSFSYIKRPDLLIRVFVSLFSADRDALGYESHITRLADGSYLYELDGIAAKAGNLKSSQRLRSKAGPKQEPSFFFKTTHLVSAGNSHIWKAVEVMSKSNMKPKHRGREVILKDTWVDADSATEFDLQRRLFQDIDILKQSDWESLPILKGIPPDREEFHRLRGYLKDDSYKSLFLRYDERMHYAGQSTKSLSPEQVWNPANTPGVAHTLAGNLEHQEHCRTTTRPHPLKDRFVPNPRLTSRRRCFFIFPDTCKRVSDLPTLGDAMDVLNQAYYALLLMFCAGWVHRDISDGNILATEVDGQWIAKLSDLEYAKKVSSNLQRSPEPKTGTPYFMAYEIQSSNFICPPAPISQGPPFAVWGEAEVEEKNQEEPPACVVHSFFHDIESLCWLILWIITSRVGCDASRVAAQMVFTSTPTVERYKVLRHGIPESVGSTLHGSAKPIASALEKLQFRLFHDYSRNTPDMRLDPKSYAPICPIPLMFFDTINAFRASWASVCLQRPTPPIEAPHILSHTSTTLGTPSVRDLTGSGPRLSKRKFLHEAAGSSMARLPLEGGDEGQAGPSKRMRLGRMGLKVRVPR</sequence>
<dbReference type="InterPro" id="IPR040976">
    <property type="entry name" value="Pkinase_fungal"/>
</dbReference>
<keyword evidence="4" id="KW-1185">Reference proteome</keyword>
<dbReference type="SUPFAM" id="SSF56112">
    <property type="entry name" value="Protein kinase-like (PK-like)"/>
    <property type="match status" value="1"/>
</dbReference>
<feature type="compositionally biased region" description="Polar residues" evidence="1">
    <location>
        <begin position="55"/>
        <end position="67"/>
    </location>
</feature>
<dbReference type="InterPro" id="IPR011009">
    <property type="entry name" value="Kinase-like_dom_sf"/>
</dbReference>
<feature type="region of interest" description="Disordered" evidence="1">
    <location>
        <begin position="137"/>
        <end position="162"/>
    </location>
</feature>
<gene>
    <name evidence="3" type="ORF">D9611_004064</name>
</gene>
<feature type="domain" description="Fungal-type protein kinase" evidence="2">
    <location>
        <begin position="173"/>
        <end position="619"/>
    </location>
</feature>
<comment type="caution">
    <text evidence="3">The sequence shown here is derived from an EMBL/GenBank/DDBJ whole genome shotgun (WGS) entry which is preliminary data.</text>
</comment>
<evidence type="ECO:0000313" key="4">
    <source>
        <dbReference type="Proteomes" id="UP000541558"/>
    </source>
</evidence>
<accession>A0A8H5BK81</accession>
<name>A0A8H5BK81_9AGAR</name>
<evidence type="ECO:0000259" key="2">
    <source>
        <dbReference type="Pfam" id="PF17667"/>
    </source>
</evidence>
<dbReference type="Proteomes" id="UP000541558">
    <property type="component" value="Unassembled WGS sequence"/>
</dbReference>
<protein>
    <recommendedName>
        <fullName evidence="2">Fungal-type protein kinase domain-containing protein</fullName>
    </recommendedName>
</protein>
<dbReference type="Pfam" id="PF17667">
    <property type="entry name" value="Pkinase_fungal"/>
    <property type="match status" value="1"/>
</dbReference>
<dbReference type="AlphaFoldDB" id="A0A8H5BK81"/>
<proteinExistence type="predicted"/>
<evidence type="ECO:0000313" key="3">
    <source>
        <dbReference type="EMBL" id="KAF5324780.1"/>
    </source>
</evidence>
<feature type="region of interest" description="Disordered" evidence="1">
    <location>
        <begin position="44"/>
        <end position="68"/>
    </location>
</feature>
<feature type="compositionally biased region" description="Acidic residues" evidence="1">
    <location>
        <begin position="137"/>
        <end position="148"/>
    </location>
</feature>
<reference evidence="3 4" key="1">
    <citation type="journal article" date="2020" name="ISME J.">
        <title>Uncovering the hidden diversity of litter-decomposition mechanisms in mushroom-forming fungi.</title>
        <authorList>
            <person name="Floudas D."/>
            <person name="Bentzer J."/>
            <person name="Ahren D."/>
            <person name="Johansson T."/>
            <person name="Persson P."/>
            <person name="Tunlid A."/>
        </authorList>
    </citation>
    <scope>NUCLEOTIDE SEQUENCE [LARGE SCALE GENOMIC DNA]</scope>
    <source>
        <strain evidence="3 4">CBS 175.51</strain>
    </source>
</reference>
<dbReference type="Gene3D" id="1.10.510.10">
    <property type="entry name" value="Transferase(Phosphotransferase) domain 1"/>
    <property type="match status" value="1"/>
</dbReference>
<evidence type="ECO:0000256" key="1">
    <source>
        <dbReference type="SAM" id="MobiDB-lite"/>
    </source>
</evidence>
<dbReference type="OrthoDB" id="3271139at2759"/>
<dbReference type="EMBL" id="JAACJK010000164">
    <property type="protein sequence ID" value="KAF5324780.1"/>
    <property type="molecule type" value="Genomic_DNA"/>
</dbReference>
<organism evidence="3 4">
    <name type="scientific">Ephemerocybe angulata</name>
    <dbReference type="NCBI Taxonomy" id="980116"/>
    <lineage>
        <taxon>Eukaryota</taxon>
        <taxon>Fungi</taxon>
        <taxon>Dikarya</taxon>
        <taxon>Basidiomycota</taxon>
        <taxon>Agaricomycotina</taxon>
        <taxon>Agaricomycetes</taxon>
        <taxon>Agaricomycetidae</taxon>
        <taxon>Agaricales</taxon>
        <taxon>Agaricineae</taxon>
        <taxon>Psathyrellaceae</taxon>
        <taxon>Ephemerocybe</taxon>
    </lineage>
</organism>